<sequence length="80" mass="8596">MHRSSLVFALLFTSMVAAAPVTSNPAVASTSVSEVAIPANTALAADVIPPVVDSELSFVHVSETTHPSDKRRRSFRRRHP</sequence>
<evidence type="ECO:0000313" key="3">
    <source>
        <dbReference type="EMBL" id="KAJ7634659.1"/>
    </source>
</evidence>
<comment type="caution">
    <text evidence="3">The sequence shown here is derived from an EMBL/GenBank/DDBJ whole genome shotgun (WGS) entry which is preliminary data.</text>
</comment>
<dbReference type="Proteomes" id="UP001221142">
    <property type="component" value="Unassembled WGS sequence"/>
</dbReference>
<feature type="compositionally biased region" description="Basic residues" evidence="1">
    <location>
        <begin position="69"/>
        <end position="80"/>
    </location>
</feature>
<protein>
    <submittedName>
        <fullName evidence="3">Uncharacterized protein</fullName>
    </submittedName>
</protein>
<dbReference type="AlphaFoldDB" id="A0AAD7BZ66"/>
<dbReference type="EMBL" id="JARKIF010000007">
    <property type="protein sequence ID" value="KAJ7634659.1"/>
    <property type="molecule type" value="Genomic_DNA"/>
</dbReference>
<evidence type="ECO:0000256" key="1">
    <source>
        <dbReference type="SAM" id="MobiDB-lite"/>
    </source>
</evidence>
<gene>
    <name evidence="3" type="ORF">FB45DRAFT_909472</name>
</gene>
<reference evidence="3" key="1">
    <citation type="submission" date="2023-03" db="EMBL/GenBank/DDBJ databases">
        <title>Massive genome expansion in bonnet fungi (Mycena s.s.) driven by repeated elements and novel gene families across ecological guilds.</title>
        <authorList>
            <consortium name="Lawrence Berkeley National Laboratory"/>
            <person name="Harder C.B."/>
            <person name="Miyauchi S."/>
            <person name="Viragh M."/>
            <person name="Kuo A."/>
            <person name="Thoen E."/>
            <person name="Andreopoulos B."/>
            <person name="Lu D."/>
            <person name="Skrede I."/>
            <person name="Drula E."/>
            <person name="Henrissat B."/>
            <person name="Morin E."/>
            <person name="Kohler A."/>
            <person name="Barry K."/>
            <person name="LaButti K."/>
            <person name="Morin E."/>
            <person name="Salamov A."/>
            <person name="Lipzen A."/>
            <person name="Mereny Z."/>
            <person name="Hegedus B."/>
            <person name="Baldrian P."/>
            <person name="Stursova M."/>
            <person name="Weitz H."/>
            <person name="Taylor A."/>
            <person name="Grigoriev I.V."/>
            <person name="Nagy L.G."/>
            <person name="Martin F."/>
            <person name="Kauserud H."/>
        </authorList>
    </citation>
    <scope>NUCLEOTIDE SEQUENCE</scope>
    <source>
        <strain evidence="3">9284</strain>
    </source>
</reference>
<accession>A0AAD7BZ66</accession>
<evidence type="ECO:0000313" key="4">
    <source>
        <dbReference type="Proteomes" id="UP001221142"/>
    </source>
</evidence>
<keyword evidence="2" id="KW-0732">Signal</keyword>
<feature type="signal peptide" evidence="2">
    <location>
        <begin position="1"/>
        <end position="18"/>
    </location>
</feature>
<keyword evidence="4" id="KW-1185">Reference proteome</keyword>
<proteinExistence type="predicted"/>
<feature type="chain" id="PRO_5041953152" evidence="2">
    <location>
        <begin position="19"/>
        <end position="80"/>
    </location>
</feature>
<evidence type="ECO:0000256" key="2">
    <source>
        <dbReference type="SAM" id="SignalP"/>
    </source>
</evidence>
<name>A0AAD7BZ66_9AGAR</name>
<feature type="region of interest" description="Disordered" evidence="1">
    <location>
        <begin position="61"/>
        <end position="80"/>
    </location>
</feature>
<organism evidence="3 4">
    <name type="scientific">Roridomyces roridus</name>
    <dbReference type="NCBI Taxonomy" id="1738132"/>
    <lineage>
        <taxon>Eukaryota</taxon>
        <taxon>Fungi</taxon>
        <taxon>Dikarya</taxon>
        <taxon>Basidiomycota</taxon>
        <taxon>Agaricomycotina</taxon>
        <taxon>Agaricomycetes</taxon>
        <taxon>Agaricomycetidae</taxon>
        <taxon>Agaricales</taxon>
        <taxon>Marasmiineae</taxon>
        <taxon>Mycenaceae</taxon>
        <taxon>Roridomyces</taxon>
    </lineage>
</organism>